<feature type="transmembrane region" description="Helical" evidence="5">
    <location>
        <begin position="108"/>
        <end position="127"/>
    </location>
</feature>
<feature type="transmembrane region" description="Helical" evidence="5">
    <location>
        <begin position="198"/>
        <end position="218"/>
    </location>
</feature>
<protein>
    <submittedName>
        <fullName evidence="7">Zinc transporter ZIP1</fullName>
    </submittedName>
</protein>
<dbReference type="GO" id="GO:0005886">
    <property type="term" value="C:plasma membrane"/>
    <property type="evidence" value="ECO:0007669"/>
    <property type="project" value="TreeGrafter"/>
</dbReference>
<dbReference type="Pfam" id="PF02535">
    <property type="entry name" value="Zip"/>
    <property type="match status" value="1"/>
</dbReference>
<proteinExistence type="predicted"/>
<dbReference type="InterPro" id="IPR003689">
    <property type="entry name" value="ZIP"/>
</dbReference>
<dbReference type="AlphaFoldDB" id="A0AAJ7FG85"/>
<dbReference type="GeneID" id="107265393"/>
<dbReference type="KEGG" id="ccin:107265393"/>
<evidence type="ECO:0000256" key="4">
    <source>
        <dbReference type="ARBA" id="ARBA00023136"/>
    </source>
</evidence>
<feature type="transmembrane region" description="Helical" evidence="5">
    <location>
        <begin position="255"/>
        <end position="278"/>
    </location>
</feature>
<gene>
    <name evidence="7" type="primary">LOC107265393</name>
</gene>
<name>A0AAJ7FG85_CEPCN</name>
<feature type="transmembrane region" description="Helical" evidence="5">
    <location>
        <begin position="290"/>
        <end position="311"/>
    </location>
</feature>
<accession>A0AAJ7FG85</accession>
<dbReference type="PANTHER" id="PTHR11040">
    <property type="entry name" value="ZINC/IRON TRANSPORTER"/>
    <property type="match status" value="1"/>
</dbReference>
<feature type="transmembrane region" description="Helical" evidence="5">
    <location>
        <begin position="33"/>
        <end position="54"/>
    </location>
</feature>
<evidence type="ECO:0000256" key="3">
    <source>
        <dbReference type="ARBA" id="ARBA00022989"/>
    </source>
</evidence>
<feature type="transmembrane region" description="Helical" evidence="5">
    <location>
        <begin position="224"/>
        <end position="248"/>
    </location>
</feature>
<keyword evidence="4 5" id="KW-0472">Membrane</keyword>
<dbReference type="Proteomes" id="UP000694920">
    <property type="component" value="Unplaced"/>
</dbReference>
<reference evidence="7" key="1">
    <citation type="submission" date="2025-08" db="UniProtKB">
        <authorList>
            <consortium name="RefSeq"/>
        </authorList>
    </citation>
    <scope>IDENTIFICATION</scope>
</reference>
<keyword evidence="6" id="KW-1185">Reference proteome</keyword>
<dbReference type="RefSeq" id="XP_015590306.1">
    <property type="nucleotide sequence ID" value="XM_015734820.2"/>
</dbReference>
<evidence type="ECO:0000256" key="1">
    <source>
        <dbReference type="ARBA" id="ARBA00004141"/>
    </source>
</evidence>
<dbReference type="PANTHER" id="PTHR11040:SF203">
    <property type="entry name" value="FI18611P1-RELATED"/>
    <property type="match status" value="1"/>
</dbReference>
<feature type="transmembrane region" description="Helical" evidence="5">
    <location>
        <begin position="66"/>
        <end position="88"/>
    </location>
</feature>
<sequence>MEFKNITIFNLRHGDHDETDRASDVIVAKGVTMVALCSISVICGLFPILLSKWLKWNSEQISPRSVQIIGLLLGFGGGVLFSTTFLHLLPEVIEGVDELVEHGSLPKVSISLAILFMCSGFFVIYFVEELVHLYIVKTHKANVTQSKKNLCKSDNDLVEAGQINGTANSQSNALGHGHSHLPPTLENSDDFLITSLRGLLIVLGLSVHELFEGLAIGLESSASSVWYMFGAVSAHKFVIAFCIGVELVTSKTKRYLSIIYISIFAVVSSIGIAIGIILVGGSSAVASGPAAIILQGFASGTLLYIVFFEILQKYRTGLLQFFAILIGFFVMLGIKLATESSHTHSH</sequence>
<evidence type="ECO:0000256" key="5">
    <source>
        <dbReference type="SAM" id="Phobius"/>
    </source>
</evidence>
<comment type="subcellular location">
    <subcellularLocation>
        <location evidence="1">Membrane</location>
        <topology evidence="1">Multi-pass membrane protein</topology>
    </subcellularLocation>
</comment>
<feature type="transmembrane region" description="Helical" evidence="5">
    <location>
        <begin position="318"/>
        <end position="337"/>
    </location>
</feature>
<evidence type="ECO:0000313" key="7">
    <source>
        <dbReference type="RefSeq" id="XP_015590306.1"/>
    </source>
</evidence>
<evidence type="ECO:0000256" key="2">
    <source>
        <dbReference type="ARBA" id="ARBA00022692"/>
    </source>
</evidence>
<keyword evidence="3 5" id="KW-1133">Transmembrane helix</keyword>
<keyword evidence="2 5" id="KW-0812">Transmembrane</keyword>
<dbReference type="GO" id="GO:0005385">
    <property type="term" value="F:zinc ion transmembrane transporter activity"/>
    <property type="evidence" value="ECO:0007669"/>
    <property type="project" value="TreeGrafter"/>
</dbReference>
<organism evidence="6 7">
    <name type="scientific">Cephus cinctus</name>
    <name type="common">Wheat stem sawfly</name>
    <dbReference type="NCBI Taxonomy" id="211228"/>
    <lineage>
        <taxon>Eukaryota</taxon>
        <taxon>Metazoa</taxon>
        <taxon>Ecdysozoa</taxon>
        <taxon>Arthropoda</taxon>
        <taxon>Hexapoda</taxon>
        <taxon>Insecta</taxon>
        <taxon>Pterygota</taxon>
        <taxon>Neoptera</taxon>
        <taxon>Endopterygota</taxon>
        <taxon>Hymenoptera</taxon>
        <taxon>Cephoidea</taxon>
        <taxon>Cephidae</taxon>
        <taxon>Cephus</taxon>
    </lineage>
</organism>
<evidence type="ECO:0000313" key="6">
    <source>
        <dbReference type="Proteomes" id="UP000694920"/>
    </source>
</evidence>